<accession>A0ABQ0JR42</accession>
<sequence>MMSKQGMHRETGKLIYGVEYLQQRFDDVLRTHVGQVVCARGFGAQVMDEVDRNTDPRWFMRLYMLIAKAVTHADNGLEDFALSYIRIVDATVSSVTVECVGEFEGDNTVTLGATL</sequence>
<evidence type="ECO:0000313" key="1">
    <source>
        <dbReference type="EMBL" id="GAL31228.1"/>
    </source>
</evidence>
<dbReference type="SUPFAM" id="SSF160719">
    <property type="entry name" value="gpW/gp25-like"/>
    <property type="match status" value="1"/>
</dbReference>
<reference evidence="2" key="1">
    <citation type="submission" date="2014-09" db="EMBL/GenBank/DDBJ databases">
        <title>Vibrio variabilis JCM 19239. (C206) whole genome shotgun sequence.</title>
        <authorList>
            <person name="Sawabe T."/>
            <person name="Meirelles P."/>
            <person name="Nakanishi M."/>
            <person name="Sayaka M."/>
            <person name="Hattori M."/>
            <person name="Ohkuma M."/>
        </authorList>
    </citation>
    <scope>NUCLEOTIDE SEQUENCE [LARGE SCALE GENOMIC DNA]</scope>
    <source>
        <strain evidence="2">JCM 19239</strain>
    </source>
</reference>
<dbReference type="EMBL" id="BBMS01000141">
    <property type="protein sequence ID" value="GAL31228.1"/>
    <property type="molecule type" value="Genomic_DNA"/>
</dbReference>
<organism evidence="1 2">
    <name type="scientific">Vibrio variabilis</name>
    <dbReference type="NCBI Taxonomy" id="990271"/>
    <lineage>
        <taxon>Bacteria</taxon>
        <taxon>Pseudomonadati</taxon>
        <taxon>Pseudomonadota</taxon>
        <taxon>Gammaproteobacteria</taxon>
        <taxon>Vibrionales</taxon>
        <taxon>Vibrionaceae</taxon>
        <taxon>Vibrio</taxon>
    </lineage>
</organism>
<keyword evidence="2" id="KW-1185">Reference proteome</keyword>
<proteinExistence type="predicted"/>
<dbReference type="Proteomes" id="UP000029223">
    <property type="component" value="Unassembled WGS sequence"/>
</dbReference>
<gene>
    <name evidence="1" type="ORF">JCM19239_1352</name>
</gene>
<name>A0ABQ0JR42_9VIBR</name>
<reference evidence="2" key="2">
    <citation type="submission" date="2014-09" db="EMBL/GenBank/DDBJ databases">
        <authorList>
            <consortium name="NBRP consortium"/>
            <person name="Sawabe T."/>
            <person name="Meirelles P."/>
            <person name="Nakanishi M."/>
            <person name="Sayaka M."/>
            <person name="Hattori M."/>
            <person name="Ohkuma M."/>
        </authorList>
    </citation>
    <scope>NUCLEOTIDE SEQUENCE [LARGE SCALE GENOMIC DNA]</scope>
    <source>
        <strain evidence="2">JCM 19239</strain>
    </source>
</reference>
<comment type="caution">
    <text evidence="1">The sequence shown here is derived from an EMBL/GenBank/DDBJ whole genome shotgun (WGS) entry which is preliminary data.</text>
</comment>
<protein>
    <submittedName>
        <fullName evidence="1">Uncharacterized protein</fullName>
    </submittedName>
</protein>
<evidence type="ECO:0000313" key="2">
    <source>
        <dbReference type="Proteomes" id="UP000029223"/>
    </source>
</evidence>